<keyword evidence="2" id="KW-1185">Reference proteome</keyword>
<evidence type="ECO:0000313" key="1">
    <source>
        <dbReference type="EMBL" id="WGX75476.1"/>
    </source>
</evidence>
<gene>
    <name evidence="1" type="ORF">QJS64_16050</name>
</gene>
<proteinExistence type="predicted"/>
<sequence length="95" mass="11149">MRDIDACEVDYILSNMNDENIKDIQEELYLTDSQLSQIRTRYKIAEKGLMPQNLSTYTKEQVAEKTRYIVEEILKLELDDTLPRQITVSDFTQKG</sequence>
<reference evidence="1 2" key="1">
    <citation type="submission" date="2023-04" db="EMBL/GenBank/DDBJ databases">
        <title>Bacteria Genome Submission.</title>
        <authorList>
            <person name="Isaac P."/>
        </authorList>
    </citation>
    <scope>NUCLEOTIDE SEQUENCE [LARGE SCALE GENOMIC DNA]</scope>
    <source>
        <strain evidence="1 2">SampleS7P1</strain>
    </source>
</reference>
<evidence type="ECO:0000313" key="2">
    <source>
        <dbReference type="Proteomes" id="UP001239169"/>
    </source>
</evidence>
<dbReference type="Proteomes" id="UP001239169">
    <property type="component" value="Chromosome"/>
</dbReference>
<dbReference type="EMBL" id="CP124685">
    <property type="protein sequence ID" value="WGX75476.1"/>
    <property type="molecule type" value="Genomic_DNA"/>
</dbReference>
<accession>A0ABY8R1R2</accession>
<organism evidence="1 2">
    <name type="scientific">Paraclostridium bifermentans</name>
    <name type="common">Clostridium bifermentans</name>
    <dbReference type="NCBI Taxonomy" id="1490"/>
    <lineage>
        <taxon>Bacteria</taxon>
        <taxon>Bacillati</taxon>
        <taxon>Bacillota</taxon>
        <taxon>Clostridia</taxon>
        <taxon>Peptostreptococcales</taxon>
        <taxon>Peptostreptococcaceae</taxon>
        <taxon>Paraclostridium</taxon>
    </lineage>
</organism>
<name>A0ABY8R1R2_PARBF</name>
<protein>
    <submittedName>
        <fullName evidence="1">Uncharacterized protein</fullName>
    </submittedName>
</protein>